<dbReference type="GeneID" id="7842334"/>
<evidence type="ECO:0000313" key="6">
    <source>
        <dbReference type="Proteomes" id="UP000009168"/>
    </source>
</evidence>
<evidence type="ECO:0000256" key="3">
    <source>
        <dbReference type="SAM" id="MobiDB-lite"/>
    </source>
</evidence>
<dbReference type="InParanoid" id="Q23QD3"/>
<dbReference type="PROSITE" id="PS50102">
    <property type="entry name" value="RRM"/>
    <property type="match status" value="1"/>
</dbReference>
<keyword evidence="1 2" id="KW-0694">RNA-binding</keyword>
<dbReference type="Gene3D" id="3.30.70.330">
    <property type="match status" value="1"/>
</dbReference>
<gene>
    <name evidence="5" type="ORF">TTHERM_00581500</name>
</gene>
<dbReference type="InterPro" id="IPR035979">
    <property type="entry name" value="RBD_domain_sf"/>
</dbReference>
<feature type="region of interest" description="Disordered" evidence="3">
    <location>
        <begin position="1"/>
        <end position="56"/>
    </location>
</feature>
<reference evidence="6" key="1">
    <citation type="journal article" date="2006" name="PLoS Biol.">
        <title>Macronuclear genome sequence of the ciliate Tetrahymena thermophila, a model eukaryote.</title>
        <authorList>
            <person name="Eisen J.A."/>
            <person name="Coyne R.S."/>
            <person name="Wu M."/>
            <person name="Wu D."/>
            <person name="Thiagarajan M."/>
            <person name="Wortman J.R."/>
            <person name="Badger J.H."/>
            <person name="Ren Q."/>
            <person name="Amedeo P."/>
            <person name="Jones K.M."/>
            <person name="Tallon L.J."/>
            <person name="Delcher A.L."/>
            <person name="Salzberg S.L."/>
            <person name="Silva J.C."/>
            <person name="Haas B.J."/>
            <person name="Majoros W.H."/>
            <person name="Farzad M."/>
            <person name="Carlton J.M."/>
            <person name="Smith R.K. Jr."/>
            <person name="Garg J."/>
            <person name="Pearlman R.E."/>
            <person name="Karrer K.M."/>
            <person name="Sun L."/>
            <person name="Manning G."/>
            <person name="Elde N.C."/>
            <person name="Turkewitz A.P."/>
            <person name="Asai D.J."/>
            <person name="Wilkes D.E."/>
            <person name="Wang Y."/>
            <person name="Cai H."/>
            <person name="Collins K."/>
            <person name="Stewart B.A."/>
            <person name="Lee S.R."/>
            <person name="Wilamowska K."/>
            <person name="Weinberg Z."/>
            <person name="Ruzzo W.L."/>
            <person name="Wloga D."/>
            <person name="Gaertig J."/>
            <person name="Frankel J."/>
            <person name="Tsao C.-C."/>
            <person name="Gorovsky M.A."/>
            <person name="Keeling P.J."/>
            <person name="Waller R.F."/>
            <person name="Patron N.J."/>
            <person name="Cherry J.M."/>
            <person name="Stover N.A."/>
            <person name="Krieger C.J."/>
            <person name="del Toro C."/>
            <person name="Ryder H.F."/>
            <person name="Williamson S.C."/>
            <person name="Barbeau R.A."/>
            <person name="Hamilton E.P."/>
            <person name="Orias E."/>
        </authorList>
    </citation>
    <scope>NUCLEOTIDE SEQUENCE [LARGE SCALE GENOMIC DNA]</scope>
    <source>
        <strain evidence="6">SB210</strain>
    </source>
</reference>
<dbReference type="PANTHER" id="PTHR23236:SF12">
    <property type="entry name" value="EUKARYOTIC INITIATION FACTOR 4B-RELATED"/>
    <property type="match status" value="1"/>
</dbReference>
<dbReference type="OrthoDB" id="4726at2759"/>
<evidence type="ECO:0000259" key="4">
    <source>
        <dbReference type="PROSITE" id="PS50102"/>
    </source>
</evidence>
<dbReference type="SUPFAM" id="SSF54928">
    <property type="entry name" value="RNA-binding domain, RBD"/>
    <property type="match status" value="1"/>
</dbReference>
<name>Q23QD3_TETTS</name>
<dbReference type="HOGENOM" id="CLU_012062_23_6_1"/>
<keyword evidence="6" id="KW-1185">Reference proteome</keyword>
<dbReference type="FunCoup" id="Q23QD3">
    <property type="interactions" value="350"/>
</dbReference>
<evidence type="ECO:0000256" key="1">
    <source>
        <dbReference type="ARBA" id="ARBA00022884"/>
    </source>
</evidence>
<dbReference type="Proteomes" id="UP000009168">
    <property type="component" value="Unassembled WGS sequence"/>
</dbReference>
<dbReference type="eggNOG" id="KOG4209">
    <property type="taxonomic scope" value="Eukaryota"/>
</dbReference>
<dbReference type="SMART" id="SM00360">
    <property type="entry name" value="RRM"/>
    <property type="match status" value="1"/>
</dbReference>
<accession>Q23QD3</accession>
<dbReference type="KEGG" id="tet:TTHERM_00581500"/>
<evidence type="ECO:0000313" key="5">
    <source>
        <dbReference type="EMBL" id="EAR98651.1"/>
    </source>
</evidence>
<proteinExistence type="predicted"/>
<evidence type="ECO:0000256" key="2">
    <source>
        <dbReference type="PROSITE-ProRule" id="PRU00176"/>
    </source>
</evidence>
<feature type="domain" description="RRM" evidence="4">
    <location>
        <begin position="59"/>
        <end position="135"/>
    </location>
</feature>
<feature type="compositionally biased region" description="Basic and acidic residues" evidence="3">
    <location>
        <begin position="41"/>
        <end position="56"/>
    </location>
</feature>
<dbReference type="GO" id="GO:0008143">
    <property type="term" value="F:poly(A) binding"/>
    <property type="evidence" value="ECO:0007669"/>
    <property type="project" value="TreeGrafter"/>
</dbReference>
<protein>
    <submittedName>
        <fullName evidence="5">Polyadenylate-binding protein</fullName>
    </submittedName>
</protein>
<dbReference type="OMA" id="GFNRPRM"/>
<dbReference type="InterPro" id="IPR000504">
    <property type="entry name" value="RRM_dom"/>
</dbReference>
<dbReference type="PANTHER" id="PTHR23236">
    <property type="entry name" value="EUKARYOTIC TRANSLATION INITIATION FACTOR 4B/4H"/>
    <property type="match status" value="1"/>
</dbReference>
<sequence length="180" mass="20849">MSEKEQDREDQELLNQFQEDEEELQQEEEGEEEGVATNDASDSKEKNDEIIQQKEEDKRSIFVQNVEYNTTKEELMDIFKDCGEIEKITIPQTRQGQGKGFAYIQFVDKSSVELAKALSDSIHRGRAIKVLPKRTNQHGFKKKSFKPNGFSKSFPYMKNSIMKGFMFGGAGYYKKKFNPH</sequence>
<dbReference type="CDD" id="cd12306">
    <property type="entry name" value="RRM_II_PABPs"/>
    <property type="match status" value="1"/>
</dbReference>
<feature type="compositionally biased region" description="Acidic residues" evidence="3">
    <location>
        <begin position="8"/>
        <end position="34"/>
    </location>
</feature>
<dbReference type="Pfam" id="PF00076">
    <property type="entry name" value="RRM_1"/>
    <property type="match status" value="1"/>
</dbReference>
<dbReference type="InterPro" id="IPR012677">
    <property type="entry name" value="Nucleotide-bd_a/b_plait_sf"/>
</dbReference>
<organism evidence="5 6">
    <name type="scientific">Tetrahymena thermophila (strain SB210)</name>
    <dbReference type="NCBI Taxonomy" id="312017"/>
    <lineage>
        <taxon>Eukaryota</taxon>
        <taxon>Sar</taxon>
        <taxon>Alveolata</taxon>
        <taxon>Ciliophora</taxon>
        <taxon>Intramacronucleata</taxon>
        <taxon>Oligohymenophorea</taxon>
        <taxon>Hymenostomatida</taxon>
        <taxon>Tetrahymenina</taxon>
        <taxon>Tetrahymenidae</taxon>
        <taxon>Tetrahymena</taxon>
    </lineage>
</organism>
<dbReference type="AlphaFoldDB" id="Q23QD3"/>
<dbReference type="EMBL" id="GG662649">
    <property type="protein sequence ID" value="EAR98651.1"/>
    <property type="molecule type" value="Genomic_DNA"/>
</dbReference>
<dbReference type="RefSeq" id="XP_001018896.1">
    <property type="nucleotide sequence ID" value="XM_001018896.3"/>
</dbReference>
<dbReference type="STRING" id="312017.Q23QD3"/>